<sequence length="422" mass="47444">MLARAAASRRAATLALRATRGVASRHIPVTARSISFWPFRRQPDPTLPVFFPEENTPHRRTTFWKIRYAAFTILVYYALWQIYMSVVLDPLLDWAEAEWDSMSEKERQQMEEQADDEEDEPILFLPFPFTTKQIAQPPYKGTDPEWQEFLKVNKDPEKQSEIKSALAEKVRRGVEANPGVVRLMGGKSTKVKKMWLDIIYPPAPPPKHYISGLILDWDGLFWGERSIESLAAHQLDAIVYPKAVALAAWAFWNTLIQQTKADIAKALGFDGPKEPETSWQSIIINRGKEQPPFGTTGKPSPPSILAPPNPQTRAPQAGSMQGLPELAGIFRKPGEGDVPMSASMMMALQAASLTLAKNWRPVQQPVTRGCIRVDGLIELQGKSAVMVVYVLAYYDPKAKQYMNVQTKLKHLIQTKQRPAGGR</sequence>
<reference evidence="4" key="1">
    <citation type="journal article" date="2014" name="Genome Announc.">
        <title>Genome sequence and annotation of Acremonium chrysogenum, producer of the beta-lactam antibiotic cephalosporin C.</title>
        <authorList>
            <person name="Terfehr D."/>
            <person name="Dahlmann T.A."/>
            <person name="Specht T."/>
            <person name="Zadra I."/>
            <person name="Kuernsteiner H."/>
            <person name="Kueck U."/>
        </authorList>
    </citation>
    <scope>NUCLEOTIDE SEQUENCE [LARGE SCALE GENOMIC DNA]</scope>
    <source>
        <strain evidence="4">ATCC 11550 / CBS 779.69 / DSM 880 / IAM 14645 / JCM 23072 / IMI 49137</strain>
    </source>
</reference>
<feature type="transmembrane region" description="Helical" evidence="2">
    <location>
        <begin position="68"/>
        <end position="88"/>
    </location>
</feature>
<evidence type="ECO:0000256" key="1">
    <source>
        <dbReference type="SAM" id="MobiDB-lite"/>
    </source>
</evidence>
<keyword evidence="2" id="KW-1133">Transmembrane helix</keyword>
<organism evidence="3 4">
    <name type="scientific">Hapsidospora chrysogenum (strain ATCC 11550 / CBS 779.69 / DSM 880 / IAM 14645 / JCM 23072 / IMI 49137)</name>
    <name type="common">Acremonium chrysogenum</name>
    <dbReference type="NCBI Taxonomy" id="857340"/>
    <lineage>
        <taxon>Eukaryota</taxon>
        <taxon>Fungi</taxon>
        <taxon>Dikarya</taxon>
        <taxon>Ascomycota</taxon>
        <taxon>Pezizomycotina</taxon>
        <taxon>Sordariomycetes</taxon>
        <taxon>Hypocreomycetidae</taxon>
        <taxon>Hypocreales</taxon>
        <taxon>Bionectriaceae</taxon>
        <taxon>Hapsidospora</taxon>
    </lineage>
</organism>
<name>A0A086T531_HAPC1</name>
<evidence type="ECO:0000313" key="4">
    <source>
        <dbReference type="Proteomes" id="UP000029964"/>
    </source>
</evidence>
<dbReference type="AlphaFoldDB" id="A0A086T531"/>
<keyword evidence="4" id="KW-1185">Reference proteome</keyword>
<accession>A0A086T531</accession>
<evidence type="ECO:0000313" key="3">
    <source>
        <dbReference type="EMBL" id="KFH44463.1"/>
    </source>
</evidence>
<keyword evidence="2" id="KW-0812">Transmembrane</keyword>
<evidence type="ECO:0000256" key="2">
    <source>
        <dbReference type="SAM" id="Phobius"/>
    </source>
</evidence>
<dbReference type="HOGENOM" id="CLU_052209_1_0_1"/>
<dbReference type="OrthoDB" id="5316527at2759"/>
<dbReference type="EMBL" id="JPKY01000048">
    <property type="protein sequence ID" value="KFH44463.1"/>
    <property type="molecule type" value="Genomic_DNA"/>
</dbReference>
<dbReference type="STRING" id="857340.A0A086T531"/>
<feature type="region of interest" description="Disordered" evidence="1">
    <location>
        <begin position="288"/>
        <end position="318"/>
    </location>
</feature>
<keyword evidence="2" id="KW-0472">Membrane</keyword>
<gene>
    <name evidence="3" type="ORF">ACRE_047390</name>
</gene>
<dbReference type="Proteomes" id="UP000029964">
    <property type="component" value="Unassembled WGS sequence"/>
</dbReference>
<proteinExistence type="predicted"/>
<protein>
    <submittedName>
        <fullName evidence="3">Uncharacterized protein</fullName>
    </submittedName>
</protein>
<feature type="compositionally biased region" description="Pro residues" evidence="1">
    <location>
        <begin position="299"/>
        <end position="310"/>
    </location>
</feature>
<comment type="caution">
    <text evidence="3">The sequence shown here is derived from an EMBL/GenBank/DDBJ whole genome shotgun (WGS) entry which is preliminary data.</text>
</comment>